<protein>
    <submittedName>
        <fullName evidence="2">Uncharacterized protein</fullName>
    </submittedName>
</protein>
<dbReference type="EMBL" id="CAWUPB010001159">
    <property type="protein sequence ID" value="CAK7340308.1"/>
    <property type="molecule type" value="Genomic_DNA"/>
</dbReference>
<name>A0AAV1RW77_9ROSI</name>
<dbReference type="AlphaFoldDB" id="A0AAV1RW77"/>
<gene>
    <name evidence="2" type="ORF">DCAF_LOCUS15389</name>
</gene>
<organism evidence="2 3">
    <name type="scientific">Dovyalis caffra</name>
    <dbReference type="NCBI Taxonomy" id="77055"/>
    <lineage>
        <taxon>Eukaryota</taxon>
        <taxon>Viridiplantae</taxon>
        <taxon>Streptophyta</taxon>
        <taxon>Embryophyta</taxon>
        <taxon>Tracheophyta</taxon>
        <taxon>Spermatophyta</taxon>
        <taxon>Magnoliopsida</taxon>
        <taxon>eudicotyledons</taxon>
        <taxon>Gunneridae</taxon>
        <taxon>Pentapetalae</taxon>
        <taxon>rosids</taxon>
        <taxon>fabids</taxon>
        <taxon>Malpighiales</taxon>
        <taxon>Salicaceae</taxon>
        <taxon>Flacourtieae</taxon>
        <taxon>Dovyalis</taxon>
    </lineage>
</organism>
<dbReference type="Proteomes" id="UP001314170">
    <property type="component" value="Unassembled WGS sequence"/>
</dbReference>
<dbReference type="PANTHER" id="PTHR37198">
    <property type="entry name" value="NUCLEOLIN"/>
    <property type="match status" value="1"/>
</dbReference>
<evidence type="ECO:0000256" key="1">
    <source>
        <dbReference type="SAM" id="MobiDB-lite"/>
    </source>
</evidence>
<reference evidence="2 3" key="1">
    <citation type="submission" date="2024-01" db="EMBL/GenBank/DDBJ databases">
        <authorList>
            <person name="Waweru B."/>
        </authorList>
    </citation>
    <scope>NUCLEOTIDE SEQUENCE [LARGE SCALE GENOMIC DNA]</scope>
</reference>
<proteinExistence type="predicted"/>
<dbReference type="PANTHER" id="PTHR37198:SF1">
    <property type="entry name" value="NUCLEOLIN"/>
    <property type="match status" value="1"/>
</dbReference>
<evidence type="ECO:0000313" key="2">
    <source>
        <dbReference type="EMBL" id="CAK7340308.1"/>
    </source>
</evidence>
<accession>A0AAV1RW77</accession>
<feature type="region of interest" description="Disordered" evidence="1">
    <location>
        <begin position="144"/>
        <end position="167"/>
    </location>
</feature>
<comment type="caution">
    <text evidence="2">The sequence shown here is derived from an EMBL/GenBank/DDBJ whole genome shotgun (WGS) entry which is preliminary data.</text>
</comment>
<evidence type="ECO:0000313" key="3">
    <source>
        <dbReference type="Proteomes" id="UP001314170"/>
    </source>
</evidence>
<sequence length="497" mass="55366">MRELTLSYHEEHVHKHARCQELGYMEMEWDEMMKRSEDNNRYGKVSWILNKGLSVGKMILVTGFVISSAPVILPPLVVISAIGFACSLPYGLFLGTYAFTGQLMAKLLPTPNSNLFLECNYGTNFKDITVVDEKQLLDDQVEENGYEEDVEDQSHKPPSKVQEAKQEKTVIEQGREGVDGASQVTVIINEAGDEGSGSNILKDDGAPFESVTTGILIEKIRDEGKVDDEALQEEIIKQSVENVCGEVDKEEIGQRNVHESGRNDKASMEERSGVIGQVVEENVDKEIPLQSEEVKEMVSSAVLMEMQPIQDVRVLLEKKDVEDSTKGRAQRNIAHAKQDPQLTKEKELLVIPPNEDAREIADESGLHLFDDKQAVGLQCSYSDYRITEAGIEHSSYEAYEVTLPTTVDDSKCTGIPDIHLAAGNGKVLYGEDKIWKQIHAMRKIVGYRASVRATCIEELKALYVFTGVDPPASFKDPSDLVEVNDQLRFLMTIVGVK</sequence>
<keyword evidence="3" id="KW-1185">Reference proteome</keyword>